<keyword evidence="4 8" id="KW-0812">Transmembrane</keyword>
<dbReference type="Pfam" id="PF03743">
    <property type="entry name" value="TrbI"/>
    <property type="match status" value="1"/>
</dbReference>
<evidence type="ECO:0000313" key="9">
    <source>
        <dbReference type="EMBL" id="MCF3948256.1"/>
    </source>
</evidence>
<feature type="compositionally biased region" description="Polar residues" evidence="7">
    <location>
        <begin position="17"/>
        <end position="29"/>
    </location>
</feature>
<evidence type="ECO:0000256" key="8">
    <source>
        <dbReference type="SAM" id="Phobius"/>
    </source>
</evidence>
<proteinExistence type="inferred from homology"/>
<evidence type="ECO:0000256" key="5">
    <source>
        <dbReference type="ARBA" id="ARBA00022989"/>
    </source>
</evidence>
<gene>
    <name evidence="9" type="primary">virB10</name>
    <name evidence="9" type="ORF">L2A60_16400</name>
</gene>
<dbReference type="NCBIfam" id="NF038091">
    <property type="entry name" value="T4SS_VirB10"/>
    <property type="match status" value="1"/>
</dbReference>
<evidence type="ECO:0000256" key="2">
    <source>
        <dbReference type="ARBA" id="ARBA00010265"/>
    </source>
</evidence>
<organism evidence="9 10">
    <name type="scientific">Acidiphilium iwatense</name>
    <dbReference type="NCBI Taxonomy" id="768198"/>
    <lineage>
        <taxon>Bacteria</taxon>
        <taxon>Pseudomonadati</taxon>
        <taxon>Pseudomonadota</taxon>
        <taxon>Alphaproteobacteria</taxon>
        <taxon>Acetobacterales</taxon>
        <taxon>Acidocellaceae</taxon>
        <taxon>Acidiphilium</taxon>
    </lineage>
</organism>
<evidence type="ECO:0000256" key="7">
    <source>
        <dbReference type="SAM" id="MobiDB-lite"/>
    </source>
</evidence>
<evidence type="ECO:0000256" key="3">
    <source>
        <dbReference type="ARBA" id="ARBA00022475"/>
    </source>
</evidence>
<keyword evidence="3" id="KW-1003">Cell membrane</keyword>
<dbReference type="InterPro" id="IPR005498">
    <property type="entry name" value="T4SS_VirB10/TraB/TrbI"/>
</dbReference>
<dbReference type="EMBL" id="JAKGBZ010000044">
    <property type="protein sequence ID" value="MCF3948256.1"/>
    <property type="molecule type" value="Genomic_DNA"/>
</dbReference>
<name>A0ABS9DZT1_9PROT</name>
<accession>A0ABS9DZT1</accession>
<sequence>MAIEDNNDRPYGPINPPSAQNSPVQQDQSPVAGKARLNNRQLGGIFVACCLGALAVIAFNHWVGRAPGKPAKQAAVTGGTVGRPFQNNAGQATTTKSAALPLPAKHGSPFANPFLKSTRESPAMQALNAPIMAYSGAGGASQPAPAQAKVSASPGKPLVRPASALSNALTASTFGTASAHLIAHPNFTIAAGTIIPCTLQTAIDSGLPGFVKCVLPQPVRSMTGSVTLLDKGTQVMGEIQQGLIQGQDRLFILWTRAVTPQNIAVQLSSPAAGALGKAGISGAVNNHFFERFGAAIMLSIIGGSLQAASNAAQNGTGNSYFEYLNSNTSQIANTALQSTINIPPTLTRNQGANVSIFVARDLNFSKVYKLALVNP</sequence>
<comment type="similarity">
    <text evidence="2">Belongs to the TrbI/VirB10 family.</text>
</comment>
<feature type="region of interest" description="Disordered" evidence="7">
    <location>
        <begin position="69"/>
        <end position="89"/>
    </location>
</feature>
<evidence type="ECO:0000256" key="6">
    <source>
        <dbReference type="ARBA" id="ARBA00023136"/>
    </source>
</evidence>
<dbReference type="Proteomes" id="UP001521209">
    <property type="component" value="Unassembled WGS sequence"/>
</dbReference>
<keyword evidence="6 8" id="KW-0472">Membrane</keyword>
<dbReference type="InterPro" id="IPR047695">
    <property type="entry name" value="T4SS_VirB10/PtlG"/>
</dbReference>
<dbReference type="RefSeq" id="WP_235705540.1">
    <property type="nucleotide sequence ID" value="NZ_JAKGBZ010000044.1"/>
</dbReference>
<evidence type="ECO:0000256" key="1">
    <source>
        <dbReference type="ARBA" id="ARBA00004162"/>
    </source>
</evidence>
<dbReference type="Gene3D" id="2.40.128.260">
    <property type="entry name" value="Type IV secretion system, VirB10/TraB/TrbI"/>
    <property type="match status" value="2"/>
</dbReference>
<protein>
    <submittedName>
        <fullName evidence="9">Type IV secretion system protein VirB10</fullName>
    </submittedName>
</protein>
<reference evidence="9 10" key="1">
    <citation type="submission" date="2022-01" db="EMBL/GenBank/DDBJ databases">
        <authorList>
            <person name="Won M."/>
            <person name="Kim S.-J."/>
            <person name="Kwon S.-W."/>
        </authorList>
    </citation>
    <scope>NUCLEOTIDE SEQUENCE [LARGE SCALE GENOMIC DNA]</scope>
    <source>
        <strain evidence="9 10">KCTC 23505</strain>
    </source>
</reference>
<evidence type="ECO:0000256" key="4">
    <source>
        <dbReference type="ARBA" id="ARBA00022692"/>
    </source>
</evidence>
<feature type="region of interest" description="Disordered" evidence="7">
    <location>
        <begin position="1"/>
        <end position="31"/>
    </location>
</feature>
<dbReference type="CDD" id="cd16429">
    <property type="entry name" value="VirB10"/>
    <property type="match status" value="1"/>
</dbReference>
<dbReference type="InterPro" id="IPR042217">
    <property type="entry name" value="T4SS_VirB10/TrbI"/>
</dbReference>
<keyword evidence="10" id="KW-1185">Reference proteome</keyword>
<keyword evidence="5 8" id="KW-1133">Transmembrane helix</keyword>
<comment type="subcellular location">
    <subcellularLocation>
        <location evidence="1">Cell membrane</location>
        <topology evidence="1">Single-pass membrane protein</topology>
    </subcellularLocation>
</comment>
<comment type="caution">
    <text evidence="9">The sequence shown here is derived from an EMBL/GenBank/DDBJ whole genome shotgun (WGS) entry which is preliminary data.</text>
</comment>
<evidence type="ECO:0000313" key="10">
    <source>
        <dbReference type="Proteomes" id="UP001521209"/>
    </source>
</evidence>
<feature type="transmembrane region" description="Helical" evidence="8">
    <location>
        <begin position="42"/>
        <end position="63"/>
    </location>
</feature>